<organism evidence="1 2">
    <name type="scientific">Rhodotorula mucilaginosa</name>
    <name type="common">Yeast</name>
    <name type="synonym">Rhodotorula rubra</name>
    <dbReference type="NCBI Taxonomy" id="5537"/>
    <lineage>
        <taxon>Eukaryota</taxon>
        <taxon>Fungi</taxon>
        <taxon>Dikarya</taxon>
        <taxon>Basidiomycota</taxon>
        <taxon>Pucciniomycotina</taxon>
        <taxon>Microbotryomycetes</taxon>
        <taxon>Sporidiobolales</taxon>
        <taxon>Sporidiobolaceae</taxon>
        <taxon>Rhodotorula</taxon>
    </lineage>
</organism>
<dbReference type="Pfam" id="PF00494">
    <property type="entry name" value="SQS_PSY"/>
    <property type="match status" value="2"/>
</dbReference>
<sequence length="359" mass="38480">MRSTSLLRQAAAQAPSPDAYAKSLAYATDLVRRTDHEAIFASHFYPGDVRPAYLALRALNAELAGLPDQVSNQLVGRMRFQWWKDAIKGLYDGKPPPHPLMTLLSSLPQRPFLSAYHFNRLISTRESNFLNPTFHTLQDLADYSAGTQASLLYLLLQATAASSSSSSSGAAASLSIGGGGAGLRHSTPFQHQGGEHEGAVDGVTTNGGGGTALKEADDLTLDHAASHLAVAVTIATLLRSIPHHAGRRTSVIPLDVASKHQLQEEALFRKGPEAEGLQDAVAQLAGIAQAELRTARECFDGTTGLPKRAVPVFLAAADGNVPPQTPARSYLDRLASPKVDYNPFDVTLAKRYWKLPFQV</sequence>
<dbReference type="InterPro" id="IPR008949">
    <property type="entry name" value="Isoprenoid_synthase_dom_sf"/>
</dbReference>
<reference evidence="1 2" key="1">
    <citation type="submission" date="2020-11" db="EMBL/GenBank/DDBJ databases">
        <title>Kefir isolates.</title>
        <authorList>
            <person name="Marcisauskas S."/>
            <person name="Kim Y."/>
            <person name="Blasche S."/>
        </authorList>
    </citation>
    <scope>NUCLEOTIDE SEQUENCE [LARGE SCALE GENOMIC DNA]</scope>
    <source>
        <strain evidence="1 2">KR</strain>
    </source>
</reference>
<dbReference type="Gene3D" id="1.10.600.10">
    <property type="entry name" value="Farnesyl Diphosphate Synthase"/>
    <property type="match status" value="1"/>
</dbReference>
<dbReference type="SUPFAM" id="SSF48576">
    <property type="entry name" value="Terpenoid synthases"/>
    <property type="match status" value="2"/>
</dbReference>
<proteinExistence type="predicted"/>
<protein>
    <recommendedName>
        <fullName evidence="3">Squalene/phytoene synthase</fullName>
    </recommendedName>
</protein>
<evidence type="ECO:0000313" key="1">
    <source>
        <dbReference type="EMBL" id="KAG0654968.1"/>
    </source>
</evidence>
<name>A0A9P7B2J1_RHOMI</name>
<dbReference type="OrthoDB" id="270318at2759"/>
<dbReference type="EMBL" id="PUHQ01000133">
    <property type="protein sequence ID" value="KAG0654968.1"/>
    <property type="molecule type" value="Genomic_DNA"/>
</dbReference>
<dbReference type="AlphaFoldDB" id="A0A9P7B2J1"/>
<evidence type="ECO:0000313" key="2">
    <source>
        <dbReference type="Proteomes" id="UP000777482"/>
    </source>
</evidence>
<dbReference type="Proteomes" id="UP000777482">
    <property type="component" value="Unassembled WGS sequence"/>
</dbReference>
<keyword evidence="2" id="KW-1185">Reference proteome</keyword>
<evidence type="ECO:0008006" key="3">
    <source>
        <dbReference type="Google" id="ProtNLM"/>
    </source>
</evidence>
<accession>A0A9P7B2J1</accession>
<dbReference type="InterPro" id="IPR002060">
    <property type="entry name" value="Squ/phyt_synthse"/>
</dbReference>
<gene>
    <name evidence="1" type="ORF">C6P46_001307</name>
</gene>
<comment type="caution">
    <text evidence="1">The sequence shown here is derived from an EMBL/GenBank/DDBJ whole genome shotgun (WGS) entry which is preliminary data.</text>
</comment>